<protein>
    <recommendedName>
        <fullName evidence="13">C2H2-type domain-containing protein</fullName>
    </recommendedName>
</protein>
<evidence type="ECO:0000256" key="9">
    <source>
        <dbReference type="ARBA" id="ARBA00023163"/>
    </source>
</evidence>
<keyword evidence="4" id="KW-0677">Repeat</keyword>
<dbReference type="Pfam" id="PF00096">
    <property type="entry name" value="zf-C2H2"/>
    <property type="match status" value="3"/>
</dbReference>
<evidence type="ECO:0000256" key="3">
    <source>
        <dbReference type="ARBA" id="ARBA00022723"/>
    </source>
</evidence>
<dbReference type="InterPro" id="IPR036236">
    <property type="entry name" value="Znf_C2H2_sf"/>
</dbReference>
<dbReference type="PANTHER" id="PTHR24393:SF34">
    <property type="entry name" value="PR_SET DOMAIN 13"/>
    <property type="match status" value="1"/>
</dbReference>
<evidence type="ECO:0000256" key="10">
    <source>
        <dbReference type="ARBA" id="ARBA00023242"/>
    </source>
</evidence>
<keyword evidence="7" id="KW-0805">Transcription regulation</keyword>
<sequence>MASNISIQAVPPTNRNISCYGQGKSVPHVERCSTSQNSESVLKRVSSEELSALGLSFEVHTEHSEDVSSSHSDDKAPVLSAPFEFDKIRAREVPCMDEPRLTNKSKAPLDNDVNVIDAWIMREPQEESVTCADDTSNGTSRTQLSEEQAVSPDLAAPCAVNLEPSPDTYEPKGVKSGEYVTCEPSQDENTAKTPTPEVCENVPDNPGTLSDGSLAGAPSDKNETWSCPICSKVLSSKSSLERHRLFAHLDSNAKQCSLCFEVLPDDSSLDRHRLQVHPQASTVLRKAKTVKPGAKAKTVKPESKGKTVKPESKAKTIQPEAKTVQPKAKTVYRAAKVFVCSICSVELSSKSNLERHHYSAHTGVSPWKCTACSTTLPSWSSLARHRRIAHGETWECPICSKVLSCKSSLDRHHQLVHTERQPLKCPHCHKTFGWKQTLDEHIRSHTGERPFACHLCPYKFAHRAALWRHLRSHTNDRRFSCHLCPNSFLSRDNLTRHLRSHAKVKMYECSVCSARLSTSYGLGRHLVNMHNNHQLYACAVCDERFWKASELNAHVSKCHPSAGLSADAAPV</sequence>
<keyword evidence="6" id="KW-0862">Zinc</keyword>
<dbReference type="PROSITE" id="PS50157">
    <property type="entry name" value="ZINC_FINGER_C2H2_2"/>
    <property type="match status" value="9"/>
</dbReference>
<evidence type="ECO:0000256" key="7">
    <source>
        <dbReference type="ARBA" id="ARBA00023015"/>
    </source>
</evidence>
<gene>
    <name evidence="14" type="ORF">V5799_032806</name>
</gene>
<dbReference type="SUPFAM" id="SSF57667">
    <property type="entry name" value="beta-beta-alpha zinc fingers"/>
    <property type="match status" value="5"/>
</dbReference>
<evidence type="ECO:0000313" key="14">
    <source>
        <dbReference type="EMBL" id="KAK8764588.1"/>
    </source>
</evidence>
<feature type="domain" description="C2H2-type" evidence="13">
    <location>
        <begin position="225"/>
        <end position="253"/>
    </location>
</feature>
<feature type="region of interest" description="Disordered" evidence="12">
    <location>
        <begin position="126"/>
        <end position="209"/>
    </location>
</feature>
<dbReference type="EMBL" id="JARKHS020028193">
    <property type="protein sequence ID" value="KAK8764588.1"/>
    <property type="molecule type" value="Genomic_DNA"/>
</dbReference>
<dbReference type="FunFam" id="3.30.160.60:FF:001156">
    <property type="entry name" value="Zinc finger protein 407"/>
    <property type="match status" value="1"/>
</dbReference>
<dbReference type="Proteomes" id="UP001321473">
    <property type="component" value="Unassembled WGS sequence"/>
</dbReference>
<proteinExistence type="inferred from homology"/>
<comment type="subcellular location">
    <subcellularLocation>
        <location evidence="1">Nucleus</location>
    </subcellularLocation>
</comment>
<reference evidence="14 15" key="1">
    <citation type="journal article" date="2023" name="Arcadia Sci">
        <title>De novo assembly of a long-read Amblyomma americanum tick genome.</title>
        <authorList>
            <person name="Chou S."/>
            <person name="Poskanzer K.E."/>
            <person name="Rollins M."/>
            <person name="Thuy-Boun P.S."/>
        </authorList>
    </citation>
    <scope>NUCLEOTIDE SEQUENCE [LARGE SCALE GENOMIC DNA]</scope>
    <source>
        <strain evidence="14">F_SG_1</strain>
        <tissue evidence="14">Salivary glands</tissue>
    </source>
</reference>
<evidence type="ECO:0000256" key="11">
    <source>
        <dbReference type="PROSITE-ProRule" id="PRU00042"/>
    </source>
</evidence>
<keyword evidence="9" id="KW-0804">Transcription</keyword>
<evidence type="ECO:0000256" key="8">
    <source>
        <dbReference type="ARBA" id="ARBA00023125"/>
    </source>
</evidence>
<dbReference type="GO" id="GO:0000978">
    <property type="term" value="F:RNA polymerase II cis-regulatory region sequence-specific DNA binding"/>
    <property type="evidence" value="ECO:0007669"/>
    <property type="project" value="TreeGrafter"/>
</dbReference>
<feature type="region of interest" description="Disordered" evidence="12">
    <location>
        <begin position="292"/>
        <end position="320"/>
    </location>
</feature>
<keyword evidence="5 11" id="KW-0863">Zinc-finger</keyword>
<dbReference type="PROSITE" id="PS00028">
    <property type="entry name" value="ZINC_FINGER_C2H2_1"/>
    <property type="match status" value="10"/>
</dbReference>
<feature type="domain" description="C2H2-type" evidence="13">
    <location>
        <begin position="451"/>
        <end position="478"/>
    </location>
</feature>
<evidence type="ECO:0000256" key="1">
    <source>
        <dbReference type="ARBA" id="ARBA00004123"/>
    </source>
</evidence>
<feature type="domain" description="C2H2-type" evidence="13">
    <location>
        <begin position="479"/>
        <end position="506"/>
    </location>
</feature>
<organism evidence="14 15">
    <name type="scientific">Amblyomma americanum</name>
    <name type="common">Lone star tick</name>
    <dbReference type="NCBI Taxonomy" id="6943"/>
    <lineage>
        <taxon>Eukaryota</taxon>
        <taxon>Metazoa</taxon>
        <taxon>Ecdysozoa</taxon>
        <taxon>Arthropoda</taxon>
        <taxon>Chelicerata</taxon>
        <taxon>Arachnida</taxon>
        <taxon>Acari</taxon>
        <taxon>Parasitiformes</taxon>
        <taxon>Ixodida</taxon>
        <taxon>Ixodoidea</taxon>
        <taxon>Ixodidae</taxon>
        <taxon>Amblyomminae</taxon>
        <taxon>Amblyomma</taxon>
    </lineage>
</organism>
<evidence type="ECO:0000256" key="5">
    <source>
        <dbReference type="ARBA" id="ARBA00022771"/>
    </source>
</evidence>
<feature type="domain" description="C2H2-type" evidence="13">
    <location>
        <begin position="536"/>
        <end position="559"/>
    </location>
</feature>
<dbReference type="AlphaFoldDB" id="A0AAQ4DQ48"/>
<feature type="domain" description="C2H2-type" evidence="13">
    <location>
        <begin position="423"/>
        <end position="450"/>
    </location>
</feature>
<dbReference type="GO" id="GO:0005634">
    <property type="term" value="C:nucleus"/>
    <property type="evidence" value="ECO:0007669"/>
    <property type="project" value="UniProtKB-SubCell"/>
</dbReference>
<feature type="domain" description="C2H2-type" evidence="13">
    <location>
        <begin position="367"/>
        <end position="390"/>
    </location>
</feature>
<dbReference type="Gene3D" id="3.30.160.60">
    <property type="entry name" value="Classic Zinc Finger"/>
    <property type="match status" value="6"/>
</dbReference>
<evidence type="ECO:0000256" key="12">
    <source>
        <dbReference type="SAM" id="MobiDB-lite"/>
    </source>
</evidence>
<name>A0AAQ4DQ48_AMBAM</name>
<feature type="domain" description="C2H2-type" evidence="13">
    <location>
        <begin position="394"/>
        <end position="422"/>
    </location>
</feature>
<evidence type="ECO:0000256" key="2">
    <source>
        <dbReference type="ARBA" id="ARBA00006991"/>
    </source>
</evidence>
<dbReference type="FunFam" id="3.30.160.60:FF:002343">
    <property type="entry name" value="Zinc finger protein 33A"/>
    <property type="match status" value="1"/>
</dbReference>
<keyword evidence="10" id="KW-0539">Nucleus</keyword>
<evidence type="ECO:0000256" key="4">
    <source>
        <dbReference type="ARBA" id="ARBA00022737"/>
    </source>
</evidence>
<feature type="compositionally biased region" description="Polar residues" evidence="12">
    <location>
        <begin position="133"/>
        <end position="148"/>
    </location>
</feature>
<feature type="domain" description="C2H2-type" evidence="13">
    <location>
        <begin position="507"/>
        <end position="535"/>
    </location>
</feature>
<keyword evidence="8" id="KW-0238">DNA-binding</keyword>
<evidence type="ECO:0000259" key="13">
    <source>
        <dbReference type="PROSITE" id="PS50157"/>
    </source>
</evidence>
<keyword evidence="15" id="KW-1185">Reference proteome</keyword>
<dbReference type="GO" id="GO:0008270">
    <property type="term" value="F:zinc ion binding"/>
    <property type="evidence" value="ECO:0007669"/>
    <property type="project" value="UniProtKB-KW"/>
</dbReference>
<comment type="similarity">
    <text evidence="2">Belongs to the krueppel C2H2-type zinc-finger protein family.</text>
</comment>
<dbReference type="Pfam" id="PF13912">
    <property type="entry name" value="zf-C2H2_6"/>
    <property type="match status" value="1"/>
</dbReference>
<dbReference type="InterPro" id="IPR013087">
    <property type="entry name" value="Znf_C2H2_type"/>
</dbReference>
<keyword evidence="3" id="KW-0479">Metal-binding</keyword>
<dbReference type="PANTHER" id="PTHR24393">
    <property type="entry name" value="ZINC FINGER PROTEIN"/>
    <property type="match status" value="1"/>
</dbReference>
<evidence type="ECO:0000256" key="6">
    <source>
        <dbReference type="ARBA" id="ARBA00022833"/>
    </source>
</evidence>
<feature type="compositionally biased region" description="Basic and acidic residues" evidence="12">
    <location>
        <begin position="299"/>
        <end position="314"/>
    </location>
</feature>
<dbReference type="GO" id="GO:0001228">
    <property type="term" value="F:DNA-binding transcription activator activity, RNA polymerase II-specific"/>
    <property type="evidence" value="ECO:0007669"/>
    <property type="project" value="TreeGrafter"/>
</dbReference>
<feature type="compositionally biased region" description="Polar residues" evidence="12">
    <location>
        <begin position="183"/>
        <end position="193"/>
    </location>
</feature>
<feature type="domain" description="C2H2-type" evidence="13">
    <location>
        <begin position="338"/>
        <end position="366"/>
    </location>
</feature>
<evidence type="ECO:0000313" key="15">
    <source>
        <dbReference type="Proteomes" id="UP001321473"/>
    </source>
</evidence>
<accession>A0AAQ4DQ48</accession>
<dbReference type="SMART" id="SM00355">
    <property type="entry name" value="ZnF_C2H2"/>
    <property type="match status" value="10"/>
</dbReference>
<comment type="caution">
    <text evidence="14">The sequence shown here is derived from an EMBL/GenBank/DDBJ whole genome shotgun (WGS) entry which is preliminary data.</text>
</comment>